<reference evidence="12 13" key="2">
    <citation type="submission" date="2016-03" db="EMBL/GenBank/DDBJ databases">
        <title>New uncultured bacterium of the family Gallionellaceae from acid mine drainage: description and reconstruction of genome based on metagenomic analysis of microbial community.</title>
        <authorList>
            <person name="Kadnikov V."/>
            <person name="Ivasenko D."/>
            <person name="Beletsky A."/>
            <person name="Mardanov A."/>
            <person name="Danilova E."/>
            <person name="Pimenov N."/>
            <person name="Karnachuk O."/>
            <person name="Ravin N."/>
        </authorList>
    </citation>
    <scope>NUCLEOTIDE SEQUENCE [LARGE SCALE GENOMIC DNA]</scope>
    <source>
        <strain evidence="12">ShG14-8</strain>
    </source>
</reference>
<dbReference type="InterPro" id="IPR036388">
    <property type="entry name" value="WH-like_DNA-bd_sf"/>
</dbReference>
<proteinExistence type="predicted"/>
<dbReference type="PROSITE" id="PS51755">
    <property type="entry name" value="OMPR_PHOB"/>
    <property type="match status" value="1"/>
</dbReference>
<dbReference type="PATRIC" id="fig|1796491.3.peg.1275"/>
<keyword evidence="3 8" id="KW-0597">Phosphoprotein</keyword>
<evidence type="ECO:0000256" key="7">
    <source>
        <dbReference type="ARBA" id="ARBA00023163"/>
    </source>
</evidence>
<dbReference type="GO" id="GO:0006355">
    <property type="term" value="P:regulation of DNA-templated transcription"/>
    <property type="evidence" value="ECO:0007669"/>
    <property type="project" value="InterPro"/>
</dbReference>
<dbReference type="PROSITE" id="PS50110">
    <property type="entry name" value="RESPONSE_REGULATORY"/>
    <property type="match status" value="1"/>
</dbReference>
<evidence type="ECO:0000256" key="9">
    <source>
        <dbReference type="PROSITE-ProRule" id="PRU01091"/>
    </source>
</evidence>
<keyword evidence="2" id="KW-0963">Cytoplasm</keyword>
<dbReference type="InterPro" id="IPR039420">
    <property type="entry name" value="WalR-like"/>
</dbReference>
<dbReference type="PANTHER" id="PTHR48111:SF35">
    <property type="entry name" value="TRANSCRIPTIONAL REGULATORY PROTEIN QSEB"/>
    <property type="match status" value="1"/>
</dbReference>
<feature type="modified residue" description="4-aspartylphosphate" evidence="8">
    <location>
        <position position="51"/>
    </location>
</feature>
<evidence type="ECO:0000256" key="1">
    <source>
        <dbReference type="ARBA" id="ARBA00004496"/>
    </source>
</evidence>
<feature type="domain" description="OmpR/PhoB-type" evidence="11">
    <location>
        <begin position="124"/>
        <end position="218"/>
    </location>
</feature>
<dbReference type="InterPro" id="IPR001789">
    <property type="entry name" value="Sig_transdc_resp-reg_receiver"/>
</dbReference>
<dbReference type="Pfam" id="PF00072">
    <property type="entry name" value="Response_reg"/>
    <property type="match status" value="1"/>
</dbReference>
<dbReference type="PANTHER" id="PTHR48111">
    <property type="entry name" value="REGULATOR OF RPOS"/>
    <property type="match status" value="1"/>
</dbReference>
<evidence type="ECO:0000313" key="12">
    <source>
        <dbReference type="EMBL" id="KXS32704.1"/>
    </source>
</evidence>
<dbReference type="Gene3D" id="1.10.10.10">
    <property type="entry name" value="Winged helix-like DNA-binding domain superfamily/Winged helix DNA-binding domain"/>
    <property type="match status" value="1"/>
</dbReference>
<evidence type="ECO:0000256" key="4">
    <source>
        <dbReference type="ARBA" id="ARBA00023012"/>
    </source>
</evidence>
<dbReference type="AlphaFoldDB" id="A0A139BUQ3"/>
<dbReference type="SUPFAM" id="SSF52172">
    <property type="entry name" value="CheY-like"/>
    <property type="match status" value="1"/>
</dbReference>
<dbReference type="InterPro" id="IPR011006">
    <property type="entry name" value="CheY-like_superfamily"/>
</dbReference>
<comment type="subcellular location">
    <subcellularLocation>
        <location evidence="1">Cytoplasm</location>
    </subcellularLocation>
</comment>
<name>A0A139BUQ3_9PROT</name>
<dbReference type="Pfam" id="PF00486">
    <property type="entry name" value="Trans_reg_C"/>
    <property type="match status" value="1"/>
</dbReference>
<dbReference type="SMART" id="SM00448">
    <property type="entry name" value="REC"/>
    <property type="match status" value="1"/>
</dbReference>
<feature type="domain" description="Response regulatory" evidence="10">
    <location>
        <begin position="2"/>
        <end position="116"/>
    </location>
</feature>
<dbReference type="SMART" id="SM00862">
    <property type="entry name" value="Trans_reg_C"/>
    <property type="match status" value="1"/>
</dbReference>
<dbReference type="Gene3D" id="6.10.250.690">
    <property type="match status" value="1"/>
</dbReference>
<keyword evidence="6 9" id="KW-0238">DNA-binding</keyword>
<gene>
    <name evidence="12" type="ORF">AWT59_1167</name>
</gene>
<evidence type="ECO:0000256" key="3">
    <source>
        <dbReference type="ARBA" id="ARBA00022553"/>
    </source>
</evidence>
<dbReference type="Gene3D" id="3.40.50.2300">
    <property type="match status" value="1"/>
</dbReference>
<dbReference type="GO" id="GO:0032993">
    <property type="term" value="C:protein-DNA complex"/>
    <property type="evidence" value="ECO:0007669"/>
    <property type="project" value="TreeGrafter"/>
</dbReference>
<evidence type="ECO:0000259" key="10">
    <source>
        <dbReference type="PROSITE" id="PS50110"/>
    </source>
</evidence>
<dbReference type="GO" id="GO:0000976">
    <property type="term" value="F:transcription cis-regulatory region binding"/>
    <property type="evidence" value="ECO:0007669"/>
    <property type="project" value="TreeGrafter"/>
</dbReference>
<sequence length="224" mass="24267">MRLLVVEDDPMIGESIQRGLRNTGFAVDWVQDGEAAGLALGNGVYDMLILDLGLPRKGGLELLGEMRARGNDLPVLIVTARDAVDDKVAGLNSGADDYLVKPFDFNELNARVNAIMRRRSGSGNPAMIYGALTLDPIAHQVTLRGQEVVISAKEFALLHTLMATPGAVRSRAELEEALYGWDEEVGSNAVEVHIHNLRNKLGSHAILNIRGAGYRVSMLNDVDP</sequence>
<dbReference type="EMBL" id="LSLI01000021">
    <property type="protein sequence ID" value="KXS32704.1"/>
    <property type="molecule type" value="Genomic_DNA"/>
</dbReference>
<organism evidence="12 13">
    <name type="scientific">Candidatus Gallionella acididurans</name>
    <dbReference type="NCBI Taxonomy" id="1796491"/>
    <lineage>
        <taxon>Bacteria</taxon>
        <taxon>Pseudomonadati</taxon>
        <taxon>Pseudomonadota</taxon>
        <taxon>Betaproteobacteria</taxon>
        <taxon>Nitrosomonadales</taxon>
        <taxon>Gallionellaceae</taxon>
        <taxon>Gallionella</taxon>
    </lineage>
</organism>
<protein>
    <submittedName>
        <fullName evidence="12">DNA-binding response regulator</fullName>
    </submittedName>
</protein>
<keyword evidence="5" id="KW-0805">Transcription regulation</keyword>
<keyword evidence="4" id="KW-0902">Two-component regulatory system</keyword>
<evidence type="ECO:0000256" key="6">
    <source>
        <dbReference type="ARBA" id="ARBA00023125"/>
    </source>
</evidence>
<evidence type="ECO:0000313" key="13">
    <source>
        <dbReference type="Proteomes" id="UP000070578"/>
    </source>
</evidence>
<dbReference type="CDD" id="cd00383">
    <property type="entry name" value="trans_reg_C"/>
    <property type="match status" value="1"/>
</dbReference>
<evidence type="ECO:0000256" key="5">
    <source>
        <dbReference type="ARBA" id="ARBA00023015"/>
    </source>
</evidence>
<comment type="caution">
    <text evidence="12">The sequence shown here is derived from an EMBL/GenBank/DDBJ whole genome shotgun (WGS) entry which is preliminary data.</text>
</comment>
<dbReference type="GO" id="GO:0000156">
    <property type="term" value="F:phosphorelay response regulator activity"/>
    <property type="evidence" value="ECO:0007669"/>
    <property type="project" value="TreeGrafter"/>
</dbReference>
<feature type="DNA-binding region" description="OmpR/PhoB-type" evidence="9">
    <location>
        <begin position="124"/>
        <end position="218"/>
    </location>
</feature>
<evidence type="ECO:0000256" key="2">
    <source>
        <dbReference type="ARBA" id="ARBA00022490"/>
    </source>
</evidence>
<dbReference type="InterPro" id="IPR001867">
    <property type="entry name" value="OmpR/PhoB-type_DNA-bd"/>
</dbReference>
<dbReference type="CDD" id="cd17624">
    <property type="entry name" value="REC_OmpR_PmrA-like"/>
    <property type="match status" value="1"/>
</dbReference>
<evidence type="ECO:0000259" key="11">
    <source>
        <dbReference type="PROSITE" id="PS51755"/>
    </source>
</evidence>
<dbReference type="GO" id="GO:0005829">
    <property type="term" value="C:cytosol"/>
    <property type="evidence" value="ECO:0007669"/>
    <property type="project" value="TreeGrafter"/>
</dbReference>
<dbReference type="FunFam" id="3.40.50.2300:FF:000002">
    <property type="entry name" value="DNA-binding response regulator PhoP"/>
    <property type="match status" value="1"/>
</dbReference>
<keyword evidence="7" id="KW-0804">Transcription</keyword>
<evidence type="ECO:0000256" key="8">
    <source>
        <dbReference type="PROSITE-ProRule" id="PRU00169"/>
    </source>
</evidence>
<accession>A0A139BUQ3</accession>
<reference evidence="12 13" key="1">
    <citation type="submission" date="2016-02" db="EMBL/GenBank/DDBJ databases">
        <authorList>
            <person name="Wen L."/>
            <person name="He K."/>
            <person name="Yang H."/>
        </authorList>
    </citation>
    <scope>NUCLEOTIDE SEQUENCE [LARGE SCALE GENOMIC DNA]</scope>
    <source>
        <strain evidence="12">ShG14-8</strain>
    </source>
</reference>
<dbReference type="Proteomes" id="UP000070578">
    <property type="component" value="Unassembled WGS sequence"/>
</dbReference>